<sequence>MNVYDLDKTLDWLESMELDEETLRDTIESVVEEADIKRLMNNVAWANSNDKALKDAAKTQKDKMTDKIRSAEKRIERRNEVAFRVLSRLEEHKLKTEEYSFWVQKNPVKIEYDEQAIPDEYFKMVRELDKDAIKKALKDGIEISGVSQTQTEGVRIR</sequence>
<dbReference type="RefSeq" id="WP_143951925.1">
    <property type="nucleotide sequence ID" value="NZ_CABEHV010000004.1"/>
</dbReference>
<evidence type="ECO:0000313" key="3">
    <source>
        <dbReference type="Proteomes" id="UP000387692"/>
    </source>
</evidence>
<proteinExistence type="predicted"/>
<keyword evidence="1" id="KW-0175">Coiled coil</keyword>
<dbReference type="Pfam" id="PF05565">
    <property type="entry name" value="Sipho_Gp157"/>
    <property type="match status" value="1"/>
</dbReference>
<evidence type="ECO:0000256" key="1">
    <source>
        <dbReference type="SAM" id="Coils"/>
    </source>
</evidence>
<dbReference type="AlphaFoldDB" id="A0A4U9Y110"/>
<accession>A0A4U9Y110</accession>
<dbReference type="InterPro" id="IPR008840">
    <property type="entry name" value="Sipho_Gp157"/>
</dbReference>
<feature type="coiled-coil region" evidence="1">
    <location>
        <begin position="13"/>
        <end position="81"/>
    </location>
</feature>
<dbReference type="Proteomes" id="UP000387692">
    <property type="component" value="Unassembled WGS sequence"/>
</dbReference>
<organism evidence="2 3">
    <name type="scientific">Streptococcus mitis</name>
    <dbReference type="NCBI Taxonomy" id="28037"/>
    <lineage>
        <taxon>Bacteria</taxon>
        <taxon>Bacillati</taxon>
        <taxon>Bacillota</taxon>
        <taxon>Bacilli</taxon>
        <taxon>Lactobacillales</taxon>
        <taxon>Streptococcaceae</taxon>
        <taxon>Streptococcus</taxon>
        <taxon>Streptococcus mitis group</taxon>
    </lineage>
</organism>
<protein>
    <submittedName>
        <fullName evidence="2">Phage protein</fullName>
    </submittedName>
</protein>
<name>A0A4U9Y110_STRMT</name>
<gene>
    <name evidence="2" type="ORF">NCTC11189_00230</name>
</gene>
<evidence type="ECO:0000313" key="2">
    <source>
        <dbReference type="EMBL" id="VTS18691.1"/>
    </source>
</evidence>
<reference evidence="2 3" key="1">
    <citation type="submission" date="2019-05" db="EMBL/GenBank/DDBJ databases">
        <authorList>
            <consortium name="Pathogen Informatics"/>
        </authorList>
    </citation>
    <scope>NUCLEOTIDE SEQUENCE [LARGE SCALE GENOMIC DNA]</scope>
    <source>
        <strain evidence="2 3">NCTC11189</strain>
    </source>
</reference>
<dbReference type="EMBL" id="CABEHV010000004">
    <property type="protein sequence ID" value="VTS18691.1"/>
    <property type="molecule type" value="Genomic_DNA"/>
</dbReference>